<feature type="region of interest" description="Disordered" evidence="8">
    <location>
        <begin position="92"/>
        <end position="138"/>
    </location>
</feature>
<keyword evidence="3 6" id="KW-0238">DNA-binding</keyword>
<dbReference type="GO" id="GO:0005634">
    <property type="term" value="C:nucleus"/>
    <property type="evidence" value="ECO:0007669"/>
    <property type="project" value="UniProtKB-SubCell"/>
</dbReference>
<protein>
    <submittedName>
        <fullName evidence="10">Homeotic protein ocelliless</fullName>
    </submittedName>
</protein>
<dbReference type="EMBL" id="HBUF01405354">
    <property type="protein sequence ID" value="CAG6737919.1"/>
    <property type="molecule type" value="Transcribed_RNA"/>
</dbReference>
<dbReference type="FunFam" id="1.10.10.60:FF:000142">
    <property type="entry name" value="homeobox protein OTX2 isoform X2"/>
    <property type="match status" value="1"/>
</dbReference>
<evidence type="ECO:0000256" key="3">
    <source>
        <dbReference type="ARBA" id="ARBA00023125"/>
    </source>
</evidence>
<feature type="compositionally biased region" description="Low complexity" evidence="8">
    <location>
        <begin position="156"/>
        <end position="166"/>
    </location>
</feature>
<evidence type="ECO:0000259" key="9">
    <source>
        <dbReference type="PROSITE" id="PS50071"/>
    </source>
</evidence>
<dbReference type="EMBL" id="HBUF01405355">
    <property type="protein sequence ID" value="CAG6737920.1"/>
    <property type="molecule type" value="Transcribed_RNA"/>
</dbReference>
<dbReference type="SUPFAM" id="SSF46689">
    <property type="entry name" value="Homeodomain-like"/>
    <property type="match status" value="1"/>
</dbReference>
<sequence>MQSAMPPHQRHYPVPFGLPQLEPLGYPQGMNPRKQRRERTTFTRAQLDILESLFGKTRYPDIFMREEVALKINLPESRVQVWFKNRRAKCRSQQQQIQQSRSSRNSSSATSSSPRSIQRPSNNTTSSNSTSQPSVKIKAKSENVIVKTEVPDLVKSSSPSQQAYSSVLGRINSPTTPTGSAQSSGITTPSPPLTPGSNSSSYPQDFASSFNSFCWNPAGPGPTSNSSMNGYSHQNYGYYHDYYSNPNSASHHHYHQSSHPVMSYDSSHYQHHPAQSFTSRIYPTSSGECNEYITPHHFV</sequence>
<feature type="domain" description="Homeobox" evidence="9">
    <location>
        <begin position="33"/>
        <end position="93"/>
    </location>
</feature>
<comment type="subcellular location">
    <subcellularLocation>
        <location evidence="1 6 7">Nucleus</location>
    </subcellularLocation>
</comment>
<dbReference type="InterPro" id="IPR009057">
    <property type="entry name" value="Homeodomain-like_sf"/>
</dbReference>
<dbReference type="Gene3D" id="1.10.10.60">
    <property type="entry name" value="Homeodomain-like"/>
    <property type="match status" value="1"/>
</dbReference>
<dbReference type="InterPro" id="IPR001356">
    <property type="entry name" value="HD"/>
</dbReference>
<keyword evidence="4 6" id="KW-0371">Homeobox</keyword>
<evidence type="ECO:0000256" key="8">
    <source>
        <dbReference type="SAM" id="MobiDB-lite"/>
    </source>
</evidence>
<evidence type="ECO:0000256" key="7">
    <source>
        <dbReference type="RuleBase" id="RU000682"/>
    </source>
</evidence>
<evidence type="ECO:0000313" key="10">
    <source>
        <dbReference type="EMBL" id="CAG6737919.1"/>
    </source>
</evidence>
<dbReference type="EMBL" id="HBUF01255802">
    <property type="protein sequence ID" value="CAG6681461.1"/>
    <property type="molecule type" value="Transcribed_RNA"/>
</dbReference>
<feature type="compositionally biased region" description="Polar residues" evidence="8">
    <location>
        <begin position="172"/>
        <end position="188"/>
    </location>
</feature>
<feature type="compositionally biased region" description="Low complexity" evidence="8">
    <location>
        <begin position="92"/>
        <end position="131"/>
    </location>
</feature>
<accession>A0A8D8YZV9</accession>
<proteinExistence type="predicted"/>
<dbReference type="PANTHER" id="PTHR45793:SF5">
    <property type="entry name" value="HOMEOTIC PROTEIN OCELLILESS"/>
    <property type="match status" value="1"/>
</dbReference>
<organism evidence="10">
    <name type="scientific">Cacopsylla melanoneura</name>
    <dbReference type="NCBI Taxonomy" id="428564"/>
    <lineage>
        <taxon>Eukaryota</taxon>
        <taxon>Metazoa</taxon>
        <taxon>Ecdysozoa</taxon>
        <taxon>Arthropoda</taxon>
        <taxon>Hexapoda</taxon>
        <taxon>Insecta</taxon>
        <taxon>Pterygota</taxon>
        <taxon>Neoptera</taxon>
        <taxon>Paraneoptera</taxon>
        <taxon>Hemiptera</taxon>
        <taxon>Sternorrhyncha</taxon>
        <taxon>Psylloidea</taxon>
        <taxon>Psyllidae</taxon>
        <taxon>Psyllinae</taxon>
        <taxon>Cacopsylla</taxon>
    </lineage>
</organism>
<dbReference type="SMART" id="SM00389">
    <property type="entry name" value="HOX"/>
    <property type="match status" value="1"/>
</dbReference>
<dbReference type="GO" id="GO:0000981">
    <property type="term" value="F:DNA-binding transcription factor activity, RNA polymerase II-specific"/>
    <property type="evidence" value="ECO:0007669"/>
    <property type="project" value="InterPro"/>
</dbReference>
<keyword evidence="2" id="KW-0217">Developmental protein</keyword>
<dbReference type="Pfam" id="PF00046">
    <property type="entry name" value="Homeodomain"/>
    <property type="match status" value="1"/>
</dbReference>
<evidence type="ECO:0000256" key="5">
    <source>
        <dbReference type="ARBA" id="ARBA00023242"/>
    </source>
</evidence>
<evidence type="ECO:0000256" key="4">
    <source>
        <dbReference type="ARBA" id="ARBA00023155"/>
    </source>
</evidence>
<dbReference type="PROSITE" id="PS00027">
    <property type="entry name" value="HOMEOBOX_1"/>
    <property type="match status" value="1"/>
</dbReference>
<dbReference type="CDD" id="cd00086">
    <property type="entry name" value="homeodomain"/>
    <property type="match status" value="1"/>
</dbReference>
<name>A0A8D8YZV9_9HEMI</name>
<evidence type="ECO:0000256" key="2">
    <source>
        <dbReference type="ARBA" id="ARBA00022473"/>
    </source>
</evidence>
<dbReference type="InterPro" id="IPR017970">
    <property type="entry name" value="Homeobox_CS"/>
</dbReference>
<dbReference type="AlphaFoldDB" id="A0A8D8YZV9"/>
<keyword evidence="5 6" id="KW-0539">Nucleus</keyword>
<dbReference type="EMBL" id="HBUF01077729">
    <property type="protein sequence ID" value="CAG6631718.1"/>
    <property type="molecule type" value="Transcribed_RNA"/>
</dbReference>
<reference evidence="10" key="1">
    <citation type="submission" date="2021-05" db="EMBL/GenBank/DDBJ databases">
        <authorList>
            <person name="Alioto T."/>
            <person name="Alioto T."/>
            <person name="Gomez Garrido J."/>
        </authorList>
    </citation>
    <scope>NUCLEOTIDE SEQUENCE</scope>
</reference>
<dbReference type="GO" id="GO:0000978">
    <property type="term" value="F:RNA polymerase II cis-regulatory region sequence-specific DNA binding"/>
    <property type="evidence" value="ECO:0007669"/>
    <property type="project" value="TreeGrafter"/>
</dbReference>
<feature type="DNA-binding region" description="Homeobox" evidence="6">
    <location>
        <begin position="35"/>
        <end position="94"/>
    </location>
</feature>
<evidence type="ECO:0000256" key="1">
    <source>
        <dbReference type="ARBA" id="ARBA00004123"/>
    </source>
</evidence>
<dbReference type="EMBL" id="HBUF01255803">
    <property type="protein sequence ID" value="CAG6681462.1"/>
    <property type="molecule type" value="Transcribed_RNA"/>
</dbReference>
<dbReference type="PANTHER" id="PTHR45793">
    <property type="entry name" value="HOMEOBOX PROTEIN"/>
    <property type="match status" value="1"/>
</dbReference>
<dbReference type="EMBL" id="HBUF01077728">
    <property type="protein sequence ID" value="CAG6631717.1"/>
    <property type="molecule type" value="Transcribed_RNA"/>
</dbReference>
<evidence type="ECO:0000256" key="6">
    <source>
        <dbReference type="PROSITE-ProRule" id="PRU00108"/>
    </source>
</evidence>
<feature type="region of interest" description="Disordered" evidence="8">
    <location>
        <begin position="152"/>
        <end position="202"/>
    </location>
</feature>
<dbReference type="EMBL" id="HBUF01405353">
    <property type="protein sequence ID" value="CAG6737918.1"/>
    <property type="molecule type" value="Transcribed_RNA"/>
</dbReference>
<dbReference type="PROSITE" id="PS50071">
    <property type="entry name" value="HOMEOBOX_2"/>
    <property type="match status" value="1"/>
</dbReference>